<evidence type="ECO:0000313" key="3">
    <source>
        <dbReference type="Proteomes" id="UP000784294"/>
    </source>
</evidence>
<name>A0A3S5A3W9_9PLAT</name>
<reference evidence="2" key="1">
    <citation type="submission" date="2018-11" db="EMBL/GenBank/DDBJ databases">
        <authorList>
            <consortium name="Pathogen Informatics"/>
        </authorList>
    </citation>
    <scope>NUCLEOTIDE SEQUENCE</scope>
</reference>
<feature type="coiled-coil region" evidence="1">
    <location>
        <begin position="5"/>
        <end position="46"/>
    </location>
</feature>
<keyword evidence="3" id="KW-1185">Reference proteome</keyword>
<protein>
    <submittedName>
        <fullName evidence="2">Uncharacterized protein</fullName>
    </submittedName>
</protein>
<evidence type="ECO:0000313" key="2">
    <source>
        <dbReference type="EMBL" id="VEL14354.1"/>
    </source>
</evidence>
<organism evidence="2 3">
    <name type="scientific">Protopolystoma xenopodis</name>
    <dbReference type="NCBI Taxonomy" id="117903"/>
    <lineage>
        <taxon>Eukaryota</taxon>
        <taxon>Metazoa</taxon>
        <taxon>Spiralia</taxon>
        <taxon>Lophotrochozoa</taxon>
        <taxon>Platyhelminthes</taxon>
        <taxon>Monogenea</taxon>
        <taxon>Polyopisthocotylea</taxon>
        <taxon>Polystomatidea</taxon>
        <taxon>Polystomatidae</taxon>
        <taxon>Protopolystoma</taxon>
    </lineage>
</organism>
<keyword evidence="1" id="KW-0175">Coiled coil</keyword>
<sequence length="93" mass="10653">MQNEIEATKRRVNELEEEIDFKSSELNKLQLELTEVRQALEQAQLNFEKEMAFCDMKRNELSRVKVGKTGSTLSFSNGELAGAEMITIKNKTL</sequence>
<evidence type="ECO:0000256" key="1">
    <source>
        <dbReference type="SAM" id="Coils"/>
    </source>
</evidence>
<proteinExistence type="predicted"/>
<accession>A0A3S5A3W9</accession>
<dbReference type="EMBL" id="CAAALY010020862">
    <property type="protein sequence ID" value="VEL14354.1"/>
    <property type="molecule type" value="Genomic_DNA"/>
</dbReference>
<comment type="caution">
    <text evidence="2">The sequence shown here is derived from an EMBL/GenBank/DDBJ whole genome shotgun (WGS) entry which is preliminary data.</text>
</comment>
<dbReference type="Proteomes" id="UP000784294">
    <property type="component" value="Unassembled WGS sequence"/>
</dbReference>
<dbReference type="AlphaFoldDB" id="A0A3S5A3W9"/>
<gene>
    <name evidence="2" type="ORF">PXEA_LOCUS7794</name>
</gene>